<dbReference type="EMBL" id="JELW01000053">
    <property type="protein sequence ID" value="EXU96189.1"/>
    <property type="molecule type" value="Genomic_DNA"/>
</dbReference>
<gene>
    <name evidence="1" type="ORF">X797_010689</name>
</gene>
<evidence type="ECO:0000313" key="2">
    <source>
        <dbReference type="Proteomes" id="UP000030151"/>
    </source>
</evidence>
<comment type="caution">
    <text evidence="1">The sequence shown here is derived from an EMBL/GenBank/DDBJ whole genome shotgun (WGS) entry which is preliminary data.</text>
</comment>
<organism evidence="1 2">
    <name type="scientific">Metarhizium robertsii</name>
    <dbReference type="NCBI Taxonomy" id="568076"/>
    <lineage>
        <taxon>Eukaryota</taxon>
        <taxon>Fungi</taxon>
        <taxon>Dikarya</taxon>
        <taxon>Ascomycota</taxon>
        <taxon>Pezizomycotina</taxon>
        <taxon>Sordariomycetes</taxon>
        <taxon>Hypocreomycetidae</taxon>
        <taxon>Hypocreales</taxon>
        <taxon>Clavicipitaceae</taxon>
        <taxon>Metarhizium</taxon>
    </lineage>
</organism>
<dbReference type="Proteomes" id="UP000030151">
    <property type="component" value="Unassembled WGS sequence"/>
</dbReference>
<accession>A0A014P3W7</accession>
<protein>
    <submittedName>
        <fullName evidence="1">Uncharacterized protein</fullName>
    </submittedName>
</protein>
<dbReference type="HOGENOM" id="CLU_2085372_0_0_1"/>
<proteinExistence type="predicted"/>
<evidence type="ECO:0000313" key="1">
    <source>
        <dbReference type="EMBL" id="EXU96189.1"/>
    </source>
</evidence>
<dbReference type="AlphaFoldDB" id="A0A014P3W7"/>
<name>A0A014P3W7_9HYPO</name>
<reference evidence="1 2" key="1">
    <citation type="submission" date="2014-02" db="EMBL/GenBank/DDBJ databases">
        <title>The genome sequence of the entomopathogenic fungus Metarhizium robertsii ARSEF 2575.</title>
        <authorList>
            <person name="Giuliano Garisto Donzelli B."/>
            <person name="Roe B.A."/>
            <person name="Macmil S.L."/>
            <person name="Krasnoff S.B."/>
            <person name="Gibson D.M."/>
        </authorList>
    </citation>
    <scope>NUCLEOTIDE SEQUENCE [LARGE SCALE GENOMIC DNA]</scope>
    <source>
        <strain evidence="1 2">ARSEF 2575</strain>
    </source>
</reference>
<sequence length="117" mass="13269">MARAGVCRQKQELVEIQRVPFSCNSYGEPKCTEVVKAEVFIGCQLVWAKDFSIAKADPPKTQTFREFLGSQYIYQTCMADGPKGLEVTLTLKYGRDSMRFCSVEVFEVVPRNTSQTR</sequence>